<dbReference type="STRING" id="1189621.A3SI_16485"/>
<dbReference type="AlphaFoldDB" id="I5BX10"/>
<name>I5BX10_9BACT</name>
<sequence>MKSFTSFWSGLVALLFFAFMGLQAWLLFRDFEARKGAILEEVEEISRQFFRQQEEARVDRVNAAFREDVLSENYVRVRLDSTDKGEGLLRLLAPDSDRVFVEIRLPENPEWKEMEAVELLLERNRRMLLQGR</sequence>
<keyword evidence="1" id="KW-0472">Membrane</keyword>
<keyword evidence="1" id="KW-0812">Transmembrane</keyword>
<organism evidence="2 3">
    <name type="scientific">Nitritalea halalkaliphila LW7</name>
    <dbReference type="NCBI Taxonomy" id="1189621"/>
    <lineage>
        <taxon>Bacteria</taxon>
        <taxon>Pseudomonadati</taxon>
        <taxon>Bacteroidota</taxon>
        <taxon>Cytophagia</taxon>
        <taxon>Cytophagales</taxon>
        <taxon>Cyclobacteriaceae</taxon>
        <taxon>Nitritalea</taxon>
    </lineage>
</organism>
<gene>
    <name evidence="2" type="ORF">A3SI_16485</name>
</gene>
<dbReference type="Proteomes" id="UP000005551">
    <property type="component" value="Unassembled WGS sequence"/>
</dbReference>
<comment type="caution">
    <text evidence="2">The sequence shown here is derived from an EMBL/GenBank/DDBJ whole genome shotgun (WGS) entry which is preliminary data.</text>
</comment>
<evidence type="ECO:0000313" key="3">
    <source>
        <dbReference type="Proteomes" id="UP000005551"/>
    </source>
</evidence>
<feature type="transmembrane region" description="Helical" evidence="1">
    <location>
        <begin position="6"/>
        <end position="28"/>
    </location>
</feature>
<dbReference type="RefSeq" id="WP_009056732.1">
    <property type="nucleotide sequence ID" value="NZ_AJYA01000047.1"/>
</dbReference>
<dbReference type="EMBL" id="AJYA01000047">
    <property type="protein sequence ID" value="EIM74112.1"/>
    <property type="molecule type" value="Genomic_DNA"/>
</dbReference>
<keyword evidence="3" id="KW-1185">Reference proteome</keyword>
<keyword evidence="1" id="KW-1133">Transmembrane helix</keyword>
<proteinExistence type="predicted"/>
<reference evidence="2 3" key="1">
    <citation type="submission" date="2012-05" db="EMBL/GenBank/DDBJ databases">
        <title>Genome sequence of Nitritalea halalkaliphila LW7.</title>
        <authorList>
            <person name="Jangir P.K."/>
            <person name="Singh A."/>
            <person name="Shivaji S."/>
            <person name="Sharma R."/>
        </authorList>
    </citation>
    <scope>NUCLEOTIDE SEQUENCE [LARGE SCALE GENOMIC DNA]</scope>
    <source>
        <strain evidence="2 3">LW7</strain>
    </source>
</reference>
<accession>I5BX10</accession>
<evidence type="ECO:0000256" key="1">
    <source>
        <dbReference type="SAM" id="Phobius"/>
    </source>
</evidence>
<evidence type="ECO:0000313" key="2">
    <source>
        <dbReference type="EMBL" id="EIM74112.1"/>
    </source>
</evidence>
<protein>
    <submittedName>
        <fullName evidence="2">Uncharacterized protein</fullName>
    </submittedName>
</protein>